<keyword evidence="3" id="KW-0434">Leukotriene biosynthesis</keyword>
<keyword evidence="5 7" id="KW-1133">Transmembrane helix</keyword>
<organism evidence="8 9">
    <name type="scientific">Aplysia californica</name>
    <name type="common">California sea hare</name>
    <dbReference type="NCBI Taxonomy" id="6500"/>
    <lineage>
        <taxon>Eukaryota</taxon>
        <taxon>Metazoa</taxon>
        <taxon>Spiralia</taxon>
        <taxon>Lophotrochozoa</taxon>
        <taxon>Mollusca</taxon>
        <taxon>Gastropoda</taxon>
        <taxon>Heterobranchia</taxon>
        <taxon>Euthyneura</taxon>
        <taxon>Tectipleura</taxon>
        <taxon>Aplysiida</taxon>
        <taxon>Aplysioidea</taxon>
        <taxon>Aplysiidae</taxon>
        <taxon>Aplysia</taxon>
    </lineage>
</organism>
<dbReference type="Pfam" id="PF01124">
    <property type="entry name" value="MAPEG"/>
    <property type="match status" value="1"/>
</dbReference>
<reference evidence="9" key="1">
    <citation type="submission" date="2025-08" db="UniProtKB">
        <authorList>
            <consortium name="RefSeq"/>
        </authorList>
    </citation>
    <scope>IDENTIFICATION</scope>
</reference>
<dbReference type="GeneID" id="101846933"/>
<evidence type="ECO:0000256" key="4">
    <source>
        <dbReference type="ARBA" id="ARBA00022824"/>
    </source>
</evidence>
<dbReference type="InterPro" id="IPR050997">
    <property type="entry name" value="MAPEG"/>
</dbReference>
<dbReference type="RefSeq" id="XP_012945427.1">
    <property type="nucleotide sequence ID" value="XM_013089973.2"/>
</dbReference>
<proteinExistence type="predicted"/>
<evidence type="ECO:0000256" key="7">
    <source>
        <dbReference type="SAM" id="Phobius"/>
    </source>
</evidence>
<evidence type="ECO:0000256" key="5">
    <source>
        <dbReference type="ARBA" id="ARBA00022989"/>
    </source>
</evidence>
<dbReference type="InterPro" id="IPR001446">
    <property type="entry name" value="5_LipOase_AP"/>
</dbReference>
<keyword evidence="4" id="KW-0256">Endoplasmic reticulum</keyword>
<dbReference type="Gene3D" id="1.20.120.550">
    <property type="entry name" value="Membrane associated eicosanoid/glutathione metabolism-like domain"/>
    <property type="match status" value="1"/>
</dbReference>
<feature type="transmembrane region" description="Helical" evidence="7">
    <location>
        <begin position="71"/>
        <end position="93"/>
    </location>
</feature>
<evidence type="ECO:0000313" key="9">
    <source>
        <dbReference type="RefSeq" id="XP_012945427.1"/>
    </source>
</evidence>
<accession>A0ABM1AD53</accession>
<evidence type="ECO:0000256" key="3">
    <source>
        <dbReference type="ARBA" id="ARBA00022751"/>
    </source>
</evidence>
<keyword evidence="8" id="KW-1185">Reference proteome</keyword>
<protein>
    <submittedName>
        <fullName evidence="9">Microsomal glutathione S-transferase 2</fullName>
    </submittedName>
</protein>
<evidence type="ECO:0000256" key="1">
    <source>
        <dbReference type="ARBA" id="ARBA00004477"/>
    </source>
</evidence>
<keyword evidence="2 7" id="KW-0812">Transmembrane</keyword>
<dbReference type="InterPro" id="IPR023352">
    <property type="entry name" value="MAPEG-like_dom_sf"/>
</dbReference>
<dbReference type="PRINTS" id="PR00488">
    <property type="entry name" value="5LPOXGNASEAP"/>
</dbReference>
<evidence type="ECO:0000313" key="8">
    <source>
        <dbReference type="Proteomes" id="UP000694888"/>
    </source>
</evidence>
<evidence type="ECO:0000256" key="2">
    <source>
        <dbReference type="ARBA" id="ARBA00022692"/>
    </source>
</evidence>
<dbReference type="Proteomes" id="UP000694888">
    <property type="component" value="Unplaced"/>
</dbReference>
<gene>
    <name evidence="9" type="primary">LOC101846933</name>
</gene>
<dbReference type="PANTHER" id="PTHR10250:SF15">
    <property type="entry name" value="MICROSOMAL GLUTATHIONE S-TRANSFERASE-RELATED"/>
    <property type="match status" value="1"/>
</dbReference>
<name>A0ABM1AD53_APLCA</name>
<keyword evidence="6 7" id="KW-0472">Membrane</keyword>
<dbReference type="InterPro" id="IPR001129">
    <property type="entry name" value="Membr-assoc_MAPEG"/>
</dbReference>
<comment type="subcellular location">
    <subcellularLocation>
        <location evidence="1">Endoplasmic reticulum membrane</location>
        <topology evidence="1">Multi-pass membrane protein</topology>
    </subcellularLocation>
</comment>
<feature type="transmembrane region" description="Helical" evidence="7">
    <location>
        <begin position="114"/>
        <end position="135"/>
    </location>
</feature>
<sequence length="156" mass="17855">MSEFPVDQFALPGALTLIGIRQYTRFLRAVGASRMKHKVTPPAIEGNPEFERTFRAQQNTLEFYPPSLGGLWIGSVFFHPVPASLLYAGYLYGRERYFHDYTEDTEKRLPGFRLSLRFLMGLLLISVLGVGHKAVRYYGDVDLLKLVQDHVPMLKF</sequence>
<evidence type="ECO:0000256" key="6">
    <source>
        <dbReference type="ARBA" id="ARBA00023136"/>
    </source>
</evidence>
<dbReference type="PANTHER" id="PTHR10250">
    <property type="entry name" value="MICROSOMAL GLUTATHIONE S-TRANSFERASE"/>
    <property type="match status" value="1"/>
</dbReference>
<dbReference type="SUPFAM" id="SSF161084">
    <property type="entry name" value="MAPEG domain-like"/>
    <property type="match status" value="1"/>
</dbReference>